<dbReference type="GO" id="GO:0005634">
    <property type="term" value="C:nucleus"/>
    <property type="evidence" value="ECO:0007669"/>
    <property type="project" value="TreeGrafter"/>
</dbReference>
<feature type="region of interest" description="Disordered" evidence="7">
    <location>
        <begin position="57"/>
        <end position="100"/>
    </location>
</feature>
<dbReference type="InterPro" id="IPR008271">
    <property type="entry name" value="Ser/Thr_kinase_AS"/>
</dbReference>
<comment type="similarity">
    <text evidence="5">Belongs to the protein kinase superfamily. Ser/Thr protein kinase family. GCN2 subfamily.</text>
</comment>
<evidence type="ECO:0000313" key="10">
    <source>
        <dbReference type="Proteomes" id="UP000053424"/>
    </source>
</evidence>
<feature type="compositionally biased region" description="Polar residues" evidence="7">
    <location>
        <begin position="59"/>
        <end position="75"/>
    </location>
</feature>
<dbReference type="Pfam" id="PF00069">
    <property type="entry name" value="Pkinase"/>
    <property type="match status" value="1"/>
</dbReference>
<evidence type="ECO:0000256" key="6">
    <source>
        <dbReference type="PROSITE-ProRule" id="PRU10141"/>
    </source>
</evidence>
<dbReference type="HOGENOM" id="CLU_317132_0_0_1"/>
<proteinExistence type="inferred from homology"/>
<dbReference type="InterPro" id="IPR011009">
    <property type="entry name" value="Kinase-like_dom_sf"/>
</dbReference>
<dbReference type="InterPro" id="IPR050339">
    <property type="entry name" value="CC_SR_Kinase"/>
</dbReference>
<sequence length="919" mass="101467">MKRILLQSKSKGLPVVGYNPVTARRSGTNPTVTTSSVGAQIEEAVPTKAAASRIPRYNEASSGINPVSFTRNQDPVNKRPLISRPKPLASRPAAGREAASSDIRTVPFRRTESFKASKKKPLPSLPETQATTNTATGLGFTVPSSNVLSGSTLPPRKVENRDHITTTDLDSNKFAPPKCANSLPPMTRESTASITAESTAKYRHANRRVKPQRDSRRVAFLLPIAEESGKVSARKVDDQGCHADTRSTRKREKSETETGSNNRGGLEPRPRQLFPSPSSHISPPQGHSNPRILESSIATNKELPIQERGTSKPLHADSRRSSDRPLAKPVPEVEPSRNPRQTNVESPKRPPRNPKRADQPLPFNTGLMKGRDIPTSPQGIPTPDSTPRKANGANRKGASTTMPIVKRPDTHASTEIGGSHVTHVEYPSEEEFEPGPRKKVDLTREAGSFHPSRKLKSPPKEGIYPKDEGLASGSAPLPPGIPPIESFSSVVATSGGSSRRFSLDSGRGESMYPSSSITSGYIEPPAGMRHPPSEGVDSKIVGQGSTAVVHRVLSGNRGRFRAVKVIYLRNAEEDDIAAHACEVSILQKLQKANAAARAPFRKMDPGIDRVFGGPEDRMELGTDGCLRITTDFYPTDLLMYQGIIKRDEEALLTVMVEIAQGLRYLHSLGIVHLDIKPENIFLTMNRHCVIGDYGGSIDYERKKNTFGFVFSTETTFITSGYAAPEVTVRDIMFSFFSYNADIWSLGVLIHDLIAPRFSREPAPGKPEQLLNYEGMGLYPKMMSKRMSRERAPESVMLLVLEMCEMRVNQRPTAADILNRIKERGLWPQPDSIDPSKPSPLLSYTPSPRKQAPRFLPEFLYPAEQSNELLQEWLEDRGYDKLPVAERPSDHETRDHGSTTKGERESGWKFFKLFSWLRTD</sequence>
<reference evidence="9 10" key="1">
    <citation type="submission" date="2014-04" db="EMBL/GenBank/DDBJ databases">
        <authorList>
            <consortium name="DOE Joint Genome Institute"/>
            <person name="Kuo A."/>
            <person name="Gay G."/>
            <person name="Dore J."/>
            <person name="Kohler A."/>
            <person name="Nagy L.G."/>
            <person name="Floudas D."/>
            <person name="Copeland A."/>
            <person name="Barry K.W."/>
            <person name="Cichocki N."/>
            <person name="Veneault-Fourrey C."/>
            <person name="LaButti K."/>
            <person name="Lindquist E.A."/>
            <person name="Lipzen A."/>
            <person name="Lundell T."/>
            <person name="Morin E."/>
            <person name="Murat C."/>
            <person name="Sun H."/>
            <person name="Tunlid A."/>
            <person name="Henrissat B."/>
            <person name="Grigoriev I.V."/>
            <person name="Hibbett D.S."/>
            <person name="Martin F."/>
            <person name="Nordberg H.P."/>
            <person name="Cantor M.N."/>
            <person name="Hua S.X."/>
        </authorList>
    </citation>
    <scope>NUCLEOTIDE SEQUENCE [LARGE SCALE GENOMIC DNA]</scope>
    <source>
        <strain evidence="10">h7</strain>
    </source>
</reference>
<keyword evidence="3" id="KW-0418">Kinase</keyword>
<dbReference type="AlphaFoldDB" id="A0A0C3BJY4"/>
<feature type="compositionally biased region" description="Basic and acidic residues" evidence="7">
    <location>
        <begin position="434"/>
        <end position="444"/>
    </location>
</feature>
<keyword evidence="1" id="KW-0808">Transferase</keyword>
<keyword evidence="2 6" id="KW-0547">Nucleotide-binding</keyword>
<feature type="compositionally biased region" description="Polar residues" evidence="7">
    <location>
        <begin position="375"/>
        <end position="385"/>
    </location>
</feature>
<evidence type="ECO:0000256" key="5">
    <source>
        <dbReference type="ARBA" id="ARBA00037982"/>
    </source>
</evidence>
<dbReference type="STRING" id="686832.A0A0C3BJY4"/>
<evidence type="ECO:0000256" key="7">
    <source>
        <dbReference type="SAM" id="MobiDB-lite"/>
    </source>
</evidence>
<dbReference type="EMBL" id="KN831800">
    <property type="protein sequence ID" value="KIM37045.1"/>
    <property type="molecule type" value="Genomic_DNA"/>
</dbReference>
<keyword evidence="4 6" id="KW-0067">ATP-binding</keyword>
<feature type="region of interest" description="Disordered" evidence="7">
    <location>
        <begin position="231"/>
        <end position="474"/>
    </location>
</feature>
<feature type="compositionally biased region" description="Polar residues" evidence="7">
    <location>
        <begin position="275"/>
        <end position="288"/>
    </location>
</feature>
<dbReference type="Gene3D" id="1.10.510.10">
    <property type="entry name" value="Transferase(Phosphotransferase) domain 1"/>
    <property type="match status" value="1"/>
</dbReference>
<feature type="compositionally biased region" description="Polar residues" evidence="7">
    <location>
        <begin position="188"/>
        <end position="198"/>
    </location>
</feature>
<name>A0A0C3BJY4_HEBCY</name>
<feature type="binding site" evidence="6">
    <location>
        <position position="564"/>
    </location>
    <ligand>
        <name>ATP</name>
        <dbReference type="ChEBI" id="CHEBI:30616"/>
    </ligand>
</feature>
<dbReference type="InterPro" id="IPR017441">
    <property type="entry name" value="Protein_kinase_ATP_BS"/>
</dbReference>
<dbReference type="CDD" id="cd00180">
    <property type="entry name" value="PKc"/>
    <property type="match status" value="1"/>
</dbReference>
<dbReference type="PROSITE" id="PS00107">
    <property type="entry name" value="PROTEIN_KINASE_ATP"/>
    <property type="match status" value="1"/>
</dbReference>
<feature type="compositionally biased region" description="Basic and acidic residues" evidence="7">
    <location>
        <begin position="234"/>
        <end position="256"/>
    </location>
</feature>
<gene>
    <name evidence="9" type="ORF">M413DRAFT_31205</name>
</gene>
<dbReference type="InterPro" id="IPR000719">
    <property type="entry name" value="Prot_kinase_dom"/>
</dbReference>
<feature type="region of interest" description="Disordered" evidence="7">
    <location>
        <begin position="827"/>
        <end position="847"/>
    </location>
</feature>
<dbReference type="PROSITE" id="PS50011">
    <property type="entry name" value="PROTEIN_KINASE_DOM"/>
    <property type="match status" value="1"/>
</dbReference>
<accession>A0A0C3BJY4</accession>
<evidence type="ECO:0000259" key="8">
    <source>
        <dbReference type="PROSITE" id="PS50011"/>
    </source>
</evidence>
<feature type="region of interest" description="Disordered" evidence="7">
    <location>
        <begin position="495"/>
        <end position="519"/>
    </location>
</feature>
<dbReference type="GO" id="GO:0005737">
    <property type="term" value="C:cytoplasm"/>
    <property type="evidence" value="ECO:0007669"/>
    <property type="project" value="TreeGrafter"/>
</dbReference>
<evidence type="ECO:0000313" key="9">
    <source>
        <dbReference type="EMBL" id="KIM37045.1"/>
    </source>
</evidence>
<dbReference type="GO" id="GO:0004672">
    <property type="term" value="F:protein kinase activity"/>
    <property type="evidence" value="ECO:0007669"/>
    <property type="project" value="InterPro"/>
</dbReference>
<feature type="compositionally biased region" description="Polar residues" evidence="7">
    <location>
        <begin position="127"/>
        <end position="152"/>
    </location>
</feature>
<feature type="region of interest" description="Disordered" evidence="7">
    <location>
        <begin position="112"/>
        <end position="214"/>
    </location>
</feature>
<dbReference type="SMART" id="SM00220">
    <property type="entry name" value="S_TKc"/>
    <property type="match status" value="1"/>
</dbReference>
<protein>
    <recommendedName>
        <fullName evidence="8">Protein kinase domain-containing protein</fullName>
    </recommendedName>
</protein>
<feature type="compositionally biased region" description="Basic and acidic residues" evidence="7">
    <location>
        <begin position="156"/>
        <end position="165"/>
    </location>
</feature>
<dbReference type="PROSITE" id="PS00108">
    <property type="entry name" value="PROTEIN_KINASE_ST"/>
    <property type="match status" value="1"/>
</dbReference>
<feature type="compositionally biased region" description="Basic and acidic residues" evidence="7">
    <location>
        <begin position="314"/>
        <end position="326"/>
    </location>
</feature>
<dbReference type="GO" id="GO:0005524">
    <property type="term" value="F:ATP binding"/>
    <property type="evidence" value="ECO:0007669"/>
    <property type="project" value="UniProtKB-UniRule"/>
</dbReference>
<reference evidence="10" key="2">
    <citation type="submission" date="2015-01" db="EMBL/GenBank/DDBJ databases">
        <title>Evolutionary Origins and Diversification of the Mycorrhizal Mutualists.</title>
        <authorList>
            <consortium name="DOE Joint Genome Institute"/>
            <consortium name="Mycorrhizal Genomics Consortium"/>
            <person name="Kohler A."/>
            <person name="Kuo A."/>
            <person name="Nagy L.G."/>
            <person name="Floudas D."/>
            <person name="Copeland A."/>
            <person name="Barry K.W."/>
            <person name="Cichocki N."/>
            <person name="Veneault-Fourrey C."/>
            <person name="LaButti K."/>
            <person name="Lindquist E.A."/>
            <person name="Lipzen A."/>
            <person name="Lundell T."/>
            <person name="Morin E."/>
            <person name="Murat C."/>
            <person name="Riley R."/>
            <person name="Ohm R."/>
            <person name="Sun H."/>
            <person name="Tunlid A."/>
            <person name="Henrissat B."/>
            <person name="Grigoriev I.V."/>
            <person name="Hibbett D.S."/>
            <person name="Martin F."/>
        </authorList>
    </citation>
    <scope>NUCLEOTIDE SEQUENCE [LARGE SCALE GENOMIC DNA]</scope>
    <source>
        <strain evidence="10">h7</strain>
    </source>
</reference>
<dbReference type="PANTHER" id="PTHR11042">
    <property type="entry name" value="EUKARYOTIC TRANSLATION INITIATION FACTOR 2-ALPHA KINASE EIF2-ALPHA KINASE -RELATED"/>
    <property type="match status" value="1"/>
</dbReference>
<feature type="domain" description="Protein kinase" evidence="8">
    <location>
        <begin position="535"/>
        <end position="825"/>
    </location>
</feature>
<dbReference type="Proteomes" id="UP000053424">
    <property type="component" value="Unassembled WGS sequence"/>
</dbReference>
<keyword evidence="10" id="KW-1185">Reference proteome</keyword>
<feature type="region of interest" description="Disordered" evidence="7">
    <location>
        <begin position="880"/>
        <end position="903"/>
    </location>
</feature>
<organism evidence="9 10">
    <name type="scientific">Hebeloma cylindrosporum</name>
    <dbReference type="NCBI Taxonomy" id="76867"/>
    <lineage>
        <taxon>Eukaryota</taxon>
        <taxon>Fungi</taxon>
        <taxon>Dikarya</taxon>
        <taxon>Basidiomycota</taxon>
        <taxon>Agaricomycotina</taxon>
        <taxon>Agaricomycetes</taxon>
        <taxon>Agaricomycetidae</taxon>
        <taxon>Agaricales</taxon>
        <taxon>Agaricineae</taxon>
        <taxon>Hymenogastraceae</taxon>
        <taxon>Hebeloma</taxon>
    </lineage>
</organism>
<evidence type="ECO:0000256" key="3">
    <source>
        <dbReference type="ARBA" id="ARBA00022777"/>
    </source>
</evidence>
<dbReference type="Gene3D" id="3.30.200.20">
    <property type="entry name" value="Phosphorylase Kinase, domain 1"/>
    <property type="match status" value="1"/>
</dbReference>
<evidence type="ECO:0000256" key="1">
    <source>
        <dbReference type="ARBA" id="ARBA00022679"/>
    </source>
</evidence>
<dbReference type="OrthoDB" id="10252171at2759"/>
<evidence type="ECO:0000256" key="2">
    <source>
        <dbReference type="ARBA" id="ARBA00022741"/>
    </source>
</evidence>
<dbReference type="SUPFAM" id="SSF56112">
    <property type="entry name" value="Protein kinase-like (PK-like)"/>
    <property type="match status" value="1"/>
</dbReference>
<evidence type="ECO:0000256" key="4">
    <source>
        <dbReference type="ARBA" id="ARBA00022840"/>
    </source>
</evidence>
<feature type="compositionally biased region" description="Basic residues" evidence="7">
    <location>
        <begin position="201"/>
        <end position="210"/>
    </location>
</feature>